<accession>A0A1Y2KAH4</accession>
<dbReference type="PANTHER" id="PTHR32063">
    <property type="match status" value="1"/>
</dbReference>
<protein>
    <submittedName>
        <fullName evidence="2">Putative acriflavin resistance protein D</fullName>
    </submittedName>
</protein>
<feature type="transmembrane region" description="Helical" evidence="1">
    <location>
        <begin position="364"/>
        <end position="384"/>
    </location>
</feature>
<feature type="transmembrane region" description="Helical" evidence="1">
    <location>
        <begin position="12"/>
        <end position="34"/>
    </location>
</feature>
<keyword evidence="1" id="KW-0812">Transmembrane</keyword>
<dbReference type="SUPFAM" id="SSF82714">
    <property type="entry name" value="Multidrug efflux transporter AcrB TolC docking domain, DN and DC subdomains"/>
    <property type="match status" value="2"/>
</dbReference>
<organism evidence="2 3">
    <name type="scientific">Magnetofaba australis IT-1</name>
    <dbReference type="NCBI Taxonomy" id="1434232"/>
    <lineage>
        <taxon>Bacteria</taxon>
        <taxon>Pseudomonadati</taxon>
        <taxon>Pseudomonadota</taxon>
        <taxon>Magnetococcia</taxon>
        <taxon>Magnetococcales</taxon>
        <taxon>Magnetococcaceae</taxon>
        <taxon>Magnetofaba</taxon>
    </lineage>
</organism>
<dbReference type="AlphaFoldDB" id="A0A1Y2KAH4"/>
<dbReference type="Gene3D" id="1.20.1640.10">
    <property type="entry name" value="Multidrug efflux transporter AcrB transmembrane domain"/>
    <property type="match status" value="2"/>
</dbReference>
<dbReference type="Pfam" id="PF00873">
    <property type="entry name" value="ACR_tran"/>
    <property type="match status" value="1"/>
</dbReference>
<feature type="transmembrane region" description="Helical" evidence="1">
    <location>
        <begin position="337"/>
        <end position="357"/>
    </location>
</feature>
<dbReference type="STRING" id="1434232.MAIT1_00191"/>
<dbReference type="SUPFAM" id="SSF82693">
    <property type="entry name" value="Multidrug efflux transporter AcrB pore domain, PN1, PN2, PC1 and PC2 subdomains"/>
    <property type="match status" value="2"/>
</dbReference>
<dbReference type="OrthoDB" id="9807350at2"/>
<dbReference type="GO" id="GO:0042910">
    <property type="term" value="F:xenobiotic transmembrane transporter activity"/>
    <property type="evidence" value="ECO:0007669"/>
    <property type="project" value="TreeGrafter"/>
</dbReference>
<dbReference type="Gene3D" id="3.30.2090.10">
    <property type="entry name" value="Multidrug efflux transporter AcrB TolC docking domain, DN and DC subdomains"/>
    <property type="match status" value="2"/>
</dbReference>
<feature type="transmembrane region" description="Helical" evidence="1">
    <location>
        <begin position="390"/>
        <end position="415"/>
    </location>
</feature>
<proteinExistence type="predicted"/>
<dbReference type="Gene3D" id="3.30.70.1440">
    <property type="entry name" value="Multidrug efflux transporter AcrB pore domain"/>
    <property type="match status" value="1"/>
</dbReference>
<gene>
    <name evidence="2" type="primary">acrD</name>
    <name evidence="2" type="ORF">MAIT1_00191</name>
</gene>
<dbReference type="PRINTS" id="PR00702">
    <property type="entry name" value="ACRIFLAVINRP"/>
</dbReference>
<evidence type="ECO:0000313" key="3">
    <source>
        <dbReference type="Proteomes" id="UP000194003"/>
    </source>
</evidence>
<evidence type="ECO:0000313" key="2">
    <source>
        <dbReference type="EMBL" id="OSM06924.1"/>
    </source>
</evidence>
<dbReference type="InterPro" id="IPR027463">
    <property type="entry name" value="AcrB_DN_DC_subdom"/>
</dbReference>
<dbReference type="SUPFAM" id="SSF82866">
    <property type="entry name" value="Multidrug efflux transporter AcrB transmembrane domain"/>
    <property type="match status" value="2"/>
</dbReference>
<dbReference type="PANTHER" id="PTHR32063:SF0">
    <property type="entry name" value="SWARMING MOTILITY PROTEIN SWRC"/>
    <property type="match status" value="1"/>
</dbReference>
<feature type="transmembrane region" description="Helical" evidence="1">
    <location>
        <begin position="435"/>
        <end position="455"/>
    </location>
</feature>
<evidence type="ECO:0000256" key="1">
    <source>
        <dbReference type="SAM" id="Phobius"/>
    </source>
</evidence>
<feature type="transmembrane region" description="Helical" evidence="1">
    <location>
        <begin position="998"/>
        <end position="1020"/>
    </location>
</feature>
<reference evidence="2 3" key="1">
    <citation type="journal article" date="2016" name="BMC Genomics">
        <title>Combined genomic and structural analyses of a cultured magnetotactic bacterium reveals its niche adaptation to a dynamic environment.</title>
        <authorList>
            <person name="Araujo A.C."/>
            <person name="Morillo V."/>
            <person name="Cypriano J."/>
            <person name="Teixeira L.C."/>
            <person name="Leao P."/>
            <person name="Lyra S."/>
            <person name="Almeida L.G."/>
            <person name="Bazylinski D.A."/>
            <person name="Vasconcellos A.T."/>
            <person name="Abreu F."/>
            <person name="Lins U."/>
        </authorList>
    </citation>
    <scope>NUCLEOTIDE SEQUENCE [LARGE SCALE GENOMIC DNA]</scope>
    <source>
        <strain evidence="2 3">IT-1</strain>
    </source>
</reference>
<feature type="transmembrane region" description="Helical" evidence="1">
    <location>
        <begin position="917"/>
        <end position="944"/>
    </location>
</feature>
<keyword evidence="3" id="KW-1185">Reference proteome</keyword>
<feature type="transmembrane region" description="Helical" evidence="1">
    <location>
        <begin position="864"/>
        <end position="897"/>
    </location>
</feature>
<feature type="transmembrane region" description="Helical" evidence="1">
    <location>
        <begin position="965"/>
        <end position="986"/>
    </location>
</feature>
<dbReference type="Gene3D" id="3.30.70.1430">
    <property type="entry name" value="Multidrug efflux transporter AcrB pore domain"/>
    <property type="match status" value="2"/>
</dbReference>
<dbReference type="GO" id="GO:0005886">
    <property type="term" value="C:plasma membrane"/>
    <property type="evidence" value="ECO:0007669"/>
    <property type="project" value="TreeGrafter"/>
</dbReference>
<keyword evidence="1" id="KW-0472">Membrane</keyword>
<sequence length="1037" mass="111437">MNLVNAAAHRPVAVTVGVLLVLMFGLLALSNIPIQLTPDVRKPQLTVTTQWPGAAPGEVESELTIPQEEALKALSGLENMESTSSYGRARLALTFRVGTDMDAALVQVSNELQRVKNYPTEAERPTLRTADSEDRPITWMLLQRADPDDLSSVDGYLELVEEHIQPLFERIPGVATVNVYGGRDTELRITVDPAQLAARKLTLNDLVSVLRRESADISAGKVDEGKRSYTVRTLGRIDTPEKARAVVVASGDGGPVTLGDLADVDWALQDPSVHVRGMGRSAMAINCVREQGANVLEVMADVHKMVERLNTGVLAKNNLRIEVKYDETDYIYDALALVRQNLFIGGALAMAVLLLFLRSASATVIIALAIPISLIGAFLIMAAAGRTINVISLAGLAFAVGMVVDPAIVTLENIVRLRQAGLARFEAAVKGVSEVWGAIFIATATTVAVFLPVAWLDIQAAQLFGDIAVALCAAVLFSLVVSTTVIPTLAVRLGRQVSIETDDSPQRRPMADAIANLVARINRNTGARLAVIIGFIGAPTWLTLVNVPPAEYLPSGNRNLIFGLLVPPPGYNIDEMTRLAQKVEEHMRPYWFAKPETGLPSMKHFFFGSRGDRVFMGGAAEDPARVKELLPVIKKPIQELPGLFGVVKQSSLFERGSGRGRSIELDVSGRDLETSMAVAAGLFGAVKQAIPDVQARPVPGLSLGSPELHLIPNRLRAAENSLSAQDVGQAVDAYADGVQVDQFVRNGRSVDLTLRGDPLLAQRTQDLGNLPIATPRGDIIPVGAVTDVVLDSGPTSIRRVERERTVSLRISPPDELAMESAINIVREQVMQPAIDKGLPDGVTLRLSEGADQLALAKEAMSGQFLLALAITFLLMAALFESFLYPFVIIITVPLAAFGGLLGLKTLNLFVQQPLDVLTMLGFVALVGIVVNNAILIVHQSLNFIHHEGMKHQQAVVESVRIRVRPIFLSTFTSVFGLLPLVAFPGAGSELYRGMGSVILGGLLLATLFTLILVPALFSLVMGLRDRLLGAHPAADEA</sequence>
<dbReference type="RefSeq" id="WP_085440734.1">
    <property type="nucleotide sequence ID" value="NZ_LVJN01000015.1"/>
</dbReference>
<keyword evidence="1" id="KW-1133">Transmembrane helix</keyword>
<comment type="caution">
    <text evidence="2">The sequence shown here is derived from an EMBL/GenBank/DDBJ whole genome shotgun (WGS) entry which is preliminary data.</text>
</comment>
<dbReference type="InterPro" id="IPR001036">
    <property type="entry name" value="Acrflvin-R"/>
</dbReference>
<dbReference type="Proteomes" id="UP000194003">
    <property type="component" value="Unassembled WGS sequence"/>
</dbReference>
<dbReference type="EMBL" id="LVJN01000015">
    <property type="protein sequence ID" value="OSM06924.1"/>
    <property type="molecule type" value="Genomic_DNA"/>
</dbReference>
<feature type="transmembrane region" description="Helical" evidence="1">
    <location>
        <begin position="467"/>
        <end position="491"/>
    </location>
</feature>
<dbReference type="Gene3D" id="3.30.70.1320">
    <property type="entry name" value="Multidrug efflux transporter AcrB pore domain like"/>
    <property type="match status" value="1"/>
</dbReference>
<name>A0A1Y2KAH4_9PROT</name>